<comment type="similarity">
    <text evidence="1">Belongs to the cycloisomerase 2 family.</text>
</comment>
<accession>A0ABS6AW31</accession>
<dbReference type="InterPro" id="IPR006311">
    <property type="entry name" value="TAT_signal"/>
</dbReference>
<dbReference type="Pfam" id="PF10282">
    <property type="entry name" value="Lactonase"/>
    <property type="match status" value="1"/>
</dbReference>
<sequence length="383" mass="39604">MRNAKFGRRRFLGVAGGALSMGAALTSGLVRPAPARAATGTRAYVGCYTSHGQGTGHGIGVADVESSTGALSVRSTVPVADPSFLALSPDGRFLYAVDEGPKEGSVTAVDLHGAQPRVLNTVAAQADGPTHLCVSPDGRHVVTANYGSGSISVLSVTGDGALGAITDVVQHTGTGPPDSDRTPGPHTHQVLFDPSGRWVLAVDLGVDAVYVYQLGVGKLRRHAQVAVTPGSGPRHLSFHPDGRRAYLANEVNSTVTVCDWQSDTGTLSPGQSLPADIDGGGPRNYPSEPVISRDGRLLYLANRGHDNIATFAIAGPLLVPLGTTPCGGVFPRDLTLSPDGRRLYSSNQKSNSVTWLDLDPLTGLPHAPSGRLDTGTATCVLFA</sequence>
<comment type="caution">
    <text evidence="3">The sequence shown here is derived from an EMBL/GenBank/DDBJ whole genome shotgun (WGS) entry which is preliminary data.</text>
</comment>
<dbReference type="PROSITE" id="PS51318">
    <property type="entry name" value="TAT"/>
    <property type="match status" value="1"/>
</dbReference>
<dbReference type="RefSeq" id="WP_215916560.1">
    <property type="nucleotide sequence ID" value="NZ_JAHKNI010000002.1"/>
</dbReference>
<dbReference type="PANTHER" id="PTHR30344">
    <property type="entry name" value="6-PHOSPHOGLUCONOLACTONASE-RELATED"/>
    <property type="match status" value="1"/>
</dbReference>
<feature type="signal peptide" evidence="2">
    <location>
        <begin position="1"/>
        <end position="26"/>
    </location>
</feature>
<gene>
    <name evidence="3" type="ORF">KO481_09340</name>
</gene>
<feature type="chain" id="PRO_5046858740" evidence="2">
    <location>
        <begin position="27"/>
        <end position="383"/>
    </location>
</feature>
<dbReference type="InterPro" id="IPR015943">
    <property type="entry name" value="WD40/YVTN_repeat-like_dom_sf"/>
</dbReference>
<dbReference type="EMBL" id="JAHKNI010000002">
    <property type="protein sequence ID" value="MBU3061726.1"/>
    <property type="molecule type" value="Genomic_DNA"/>
</dbReference>
<dbReference type="PANTHER" id="PTHR30344:SF1">
    <property type="entry name" value="6-PHOSPHOGLUCONOLACTONASE"/>
    <property type="match status" value="1"/>
</dbReference>
<reference evidence="3 4" key="1">
    <citation type="submission" date="2021-06" db="EMBL/GenBank/DDBJ databases">
        <title>Actinomycetes sequencing.</title>
        <authorList>
            <person name="Shan Q."/>
        </authorList>
    </citation>
    <scope>NUCLEOTIDE SEQUENCE [LARGE SCALE GENOMIC DNA]</scope>
    <source>
        <strain evidence="3 4">NEAU-G5</strain>
    </source>
</reference>
<evidence type="ECO:0000256" key="2">
    <source>
        <dbReference type="SAM" id="SignalP"/>
    </source>
</evidence>
<dbReference type="InterPro" id="IPR019405">
    <property type="entry name" value="Lactonase_7-beta_prop"/>
</dbReference>
<evidence type="ECO:0000313" key="3">
    <source>
        <dbReference type="EMBL" id="MBU3061726.1"/>
    </source>
</evidence>
<proteinExistence type="inferred from homology"/>
<keyword evidence="2" id="KW-0732">Signal</keyword>
<organism evidence="3 4">
    <name type="scientific">Nocardia albiluteola</name>
    <dbReference type="NCBI Taxonomy" id="2842303"/>
    <lineage>
        <taxon>Bacteria</taxon>
        <taxon>Bacillati</taxon>
        <taxon>Actinomycetota</taxon>
        <taxon>Actinomycetes</taxon>
        <taxon>Mycobacteriales</taxon>
        <taxon>Nocardiaceae</taxon>
        <taxon>Nocardia</taxon>
    </lineage>
</organism>
<evidence type="ECO:0000256" key="1">
    <source>
        <dbReference type="ARBA" id="ARBA00005564"/>
    </source>
</evidence>
<dbReference type="Proteomes" id="UP000733379">
    <property type="component" value="Unassembled WGS sequence"/>
</dbReference>
<dbReference type="InterPro" id="IPR050282">
    <property type="entry name" value="Cycloisomerase_2"/>
</dbReference>
<keyword evidence="4" id="KW-1185">Reference proteome</keyword>
<dbReference type="InterPro" id="IPR011048">
    <property type="entry name" value="Haem_d1_sf"/>
</dbReference>
<evidence type="ECO:0000313" key="4">
    <source>
        <dbReference type="Proteomes" id="UP000733379"/>
    </source>
</evidence>
<dbReference type="SUPFAM" id="SSF51004">
    <property type="entry name" value="C-terminal (heme d1) domain of cytochrome cd1-nitrite reductase"/>
    <property type="match status" value="1"/>
</dbReference>
<protein>
    <submittedName>
        <fullName evidence="3">Lactonase family protein</fullName>
    </submittedName>
</protein>
<name>A0ABS6AW31_9NOCA</name>
<dbReference type="Gene3D" id="2.130.10.10">
    <property type="entry name" value="YVTN repeat-like/Quinoprotein amine dehydrogenase"/>
    <property type="match status" value="1"/>
</dbReference>